<reference evidence="1 2" key="1">
    <citation type="submission" date="2017-11" db="EMBL/GenBank/DDBJ databases">
        <title>Draft genome sequence of magnetotactic bacterium Magnetospirillum kuznetsovii LBB-42.</title>
        <authorList>
            <person name="Grouzdev D.S."/>
            <person name="Rysina M.S."/>
            <person name="Baslerov R.V."/>
            <person name="Koziaeva V."/>
        </authorList>
    </citation>
    <scope>NUCLEOTIDE SEQUENCE [LARGE SCALE GENOMIC DNA]</scope>
    <source>
        <strain evidence="1 2">LBB-42</strain>
    </source>
</reference>
<gene>
    <name evidence="1" type="ORF">CU669_06095</name>
</gene>
<protein>
    <recommendedName>
        <fullName evidence="3">BioF2-like acetyltransferase domain-containing protein</fullName>
    </recommendedName>
</protein>
<accession>A0A364P118</accession>
<dbReference type="RefSeq" id="WP_112142933.1">
    <property type="nucleotide sequence ID" value="NZ_PGTO01000003.1"/>
</dbReference>
<name>A0A364P118_9PROT</name>
<evidence type="ECO:0008006" key="3">
    <source>
        <dbReference type="Google" id="ProtNLM"/>
    </source>
</evidence>
<dbReference type="InterPro" id="IPR016181">
    <property type="entry name" value="Acyl_CoA_acyltransferase"/>
</dbReference>
<dbReference type="Gene3D" id="3.40.630.30">
    <property type="match status" value="1"/>
</dbReference>
<sequence>MLREKAKPVNEADAAILDVLESKDLNTLESSQSLLAPTLIEFLRALLEGDDLVGRWAELAKVLEAGGLYASAIKAYGQLAPLIPELAKSADAYAAMVALERTLRMDCAAAADQRLVNRLRGISNTGSAMPELEEGNCYVVAATNDPETYRAIEAALDDSPLRHDPLRDPVLAKTNFHTPPPPGEGIAVDDCSFFVMDGEGRPVMQVEADIYGTRHLGCRETGIYLTALVNDHPDRAVIELLAVRQLKMILEWCNAKTAVFERADGQNLAAPLTEWINESRAVPVGVTAAWIDLSLSAEEIERGYRDAHRQSLRWGRKNMEVRSTSVPDPAMIQLYTDVYTASLRLPGLSVENLTRYMAQGLFNLYIGFFENRPAVALLSSRHGSTTYYWSSTKLIVGNKPLGHMVLHQAIMDAKAEGQKRFDFGQLQTSDTFSDKLKNIALYKRGFATHTEQHFIHSTRL</sequence>
<proteinExistence type="predicted"/>
<evidence type="ECO:0000313" key="1">
    <source>
        <dbReference type="EMBL" id="RAU22950.1"/>
    </source>
</evidence>
<comment type="caution">
    <text evidence="1">The sequence shown here is derived from an EMBL/GenBank/DDBJ whole genome shotgun (WGS) entry which is preliminary data.</text>
</comment>
<evidence type="ECO:0000313" key="2">
    <source>
        <dbReference type="Proteomes" id="UP000251075"/>
    </source>
</evidence>
<keyword evidence="2" id="KW-1185">Reference proteome</keyword>
<dbReference type="OrthoDB" id="7327303at2"/>
<organism evidence="1 2">
    <name type="scientific">Paramagnetospirillum kuznetsovii</name>
    <dbReference type="NCBI Taxonomy" id="2053833"/>
    <lineage>
        <taxon>Bacteria</taxon>
        <taxon>Pseudomonadati</taxon>
        <taxon>Pseudomonadota</taxon>
        <taxon>Alphaproteobacteria</taxon>
        <taxon>Rhodospirillales</taxon>
        <taxon>Magnetospirillaceae</taxon>
        <taxon>Paramagnetospirillum</taxon>
    </lineage>
</organism>
<dbReference type="Proteomes" id="UP000251075">
    <property type="component" value="Unassembled WGS sequence"/>
</dbReference>
<dbReference type="AlphaFoldDB" id="A0A364P118"/>
<dbReference type="SUPFAM" id="SSF55729">
    <property type="entry name" value="Acyl-CoA N-acyltransferases (Nat)"/>
    <property type="match status" value="1"/>
</dbReference>
<dbReference type="EMBL" id="PGTO01000003">
    <property type="protein sequence ID" value="RAU22950.1"/>
    <property type="molecule type" value="Genomic_DNA"/>
</dbReference>